<dbReference type="GO" id="GO:0006950">
    <property type="term" value="P:response to stress"/>
    <property type="evidence" value="ECO:0007669"/>
    <property type="project" value="UniProtKB-ARBA"/>
</dbReference>
<keyword evidence="7" id="KW-1185">Reference proteome</keyword>
<feature type="domain" description="NTP pyrophosphohydrolase MazG-like" evidence="5">
    <location>
        <begin position="35"/>
        <end position="108"/>
    </location>
</feature>
<keyword evidence="6" id="KW-0378">Hydrolase</keyword>
<dbReference type="GO" id="GO:0046052">
    <property type="term" value="P:UTP catabolic process"/>
    <property type="evidence" value="ECO:0007669"/>
    <property type="project" value="TreeGrafter"/>
</dbReference>
<dbReference type="CDD" id="cd11528">
    <property type="entry name" value="NTP-PPase_MazG_Nterm"/>
    <property type="match status" value="1"/>
</dbReference>
<dbReference type="FunFam" id="1.10.287.1080:FF:000003">
    <property type="entry name" value="Nucleoside triphosphate pyrophosphohydrolase"/>
    <property type="match status" value="1"/>
</dbReference>
<dbReference type="Proteomes" id="UP000502608">
    <property type="component" value="Chromosome"/>
</dbReference>
<dbReference type="GO" id="GO:0047693">
    <property type="term" value="F:ATP diphosphatase activity"/>
    <property type="evidence" value="ECO:0007669"/>
    <property type="project" value="UniProtKB-EC"/>
</dbReference>
<dbReference type="EMBL" id="CP050313">
    <property type="protein sequence ID" value="QIR13831.1"/>
    <property type="molecule type" value="Genomic_DNA"/>
</dbReference>
<evidence type="ECO:0000256" key="3">
    <source>
        <dbReference type="ARBA" id="ARBA00066372"/>
    </source>
</evidence>
<dbReference type="RefSeq" id="WP_167675950.1">
    <property type="nucleotide sequence ID" value="NZ_CP050313.1"/>
</dbReference>
<gene>
    <name evidence="6" type="primary">mazG</name>
    <name evidence="6" type="ORF">HBH39_04375</name>
</gene>
<dbReference type="InterPro" id="IPR011551">
    <property type="entry name" value="NTP_PyrPHydrolase_MazG"/>
</dbReference>
<dbReference type="Pfam" id="PF03819">
    <property type="entry name" value="MazG"/>
    <property type="match status" value="2"/>
</dbReference>
<proteinExistence type="inferred from homology"/>
<dbReference type="GO" id="GO:0046081">
    <property type="term" value="P:dUTP catabolic process"/>
    <property type="evidence" value="ECO:0007669"/>
    <property type="project" value="TreeGrafter"/>
</dbReference>
<evidence type="ECO:0000313" key="6">
    <source>
        <dbReference type="EMBL" id="QIR13831.1"/>
    </source>
</evidence>
<organism evidence="6 7">
    <name type="scientific">Shewanella aestuarii</name>
    <dbReference type="NCBI Taxonomy" id="1028752"/>
    <lineage>
        <taxon>Bacteria</taxon>
        <taxon>Pseudomonadati</taxon>
        <taxon>Pseudomonadota</taxon>
        <taxon>Gammaproteobacteria</taxon>
        <taxon>Alteromonadales</taxon>
        <taxon>Shewanellaceae</taxon>
        <taxon>Shewanella</taxon>
    </lineage>
</organism>
<accession>A0A6G9QIX2</accession>
<dbReference type="GO" id="GO:0046047">
    <property type="term" value="P:TTP catabolic process"/>
    <property type="evidence" value="ECO:0007669"/>
    <property type="project" value="TreeGrafter"/>
</dbReference>
<dbReference type="AlphaFoldDB" id="A0A6G9QIX2"/>
<dbReference type="GO" id="GO:0006203">
    <property type="term" value="P:dGTP catabolic process"/>
    <property type="evidence" value="ECO:0007669"/>
    <property type="project" value="TreeGrafter"/>
</dbReference>
<dbReference type="CDD" id="cd11529">
    <property type="entry name" value="NTP-PPase_MazG_Cterm"/>
    <property type="match status" value="1"/>
</dbReference>
<comment type="catalytic activity">
    <reaction evidence="1">
        <text>ATP + H2O = AMP + diphosphate + H(+)</text>
        <dbReference type="Rhea" id="RHEA:14245"/>
        <dbReference type="ChEBI" id="CHEBI:15377"/>
        <dbReference type="ChEBI" id="CHEBI:15378"/>
        <dbReference type="ChEBI" id="CHEBI:30616"/>
        <dbReference type="ChEBI" id="CHEBI:33019"/>
        <dbReference type="ChEBI" id="CHEBI:456215"/>
        <dbReference type="EC" id="3.6.1.8"/>
    </reaction>
</comment>
<evidence type="ECO:0000256" key="2">
    <source>
        <dbReference type="ARBA" id="ARBA00061115"/>
    </source>
</evidence>
<dbReference type="KEGG" id="saes:HBH39_04375"/>
<evidence type="ECO:0000256" key="4">
    <source>
        <dbReference type="ARBA" id="ARBA00074799"/>
    </source>
</evidence>
<evidence type="ECO:0000256" key="1">
    <source>
        <dbReference type="ARBA" id="ARBA00052141"/>
    </source>
</evidence>
<comment type="similarity">
    <text evidence="2">Belongs to the nucleoside triphosphate pyrophosphohydrolase family.</text>
</comment>
<evidence type="ECO:0000313" key="7">
    <source>
        <dbReference type="Proteomes" id="UP000502608"/>
    </source>
</evidence>
<dbReference type="PANTHER" id="PTHR30522">
    <property type="entry name" value="NUCLEOSIDE TRIPHOSPHATE PYROPHOSPHOHYDROLASE"/>
    <property type="match status" value="1"/>
</dbReference>
<dbReference type="Gene3D" id="1.10.287.1080">
    <property type="entry name" value="MazG-like"/>
    <property type="match status" value="2"/>
</dbReference>
<feature type="domain" description="NTP pyrophosphohydrolase MazG-like" evidence="5">
    <location>
        <begin position="190"/>
        <end position="252"/>
    </location>
</feature>
<protein>
    <recommendedName>
        <fullName evidence="4">Nucleoside triphosphate pyrophosphohydrolase</fullName>
        <ecNumber evidence="3">3.6.1.8</ecNumber>
    </recommendedName>
</protein>
<evidence type="ECO:0000259" key="5">
    <source>
        <dbReference type="Pfam" id="PF03819"/>
    </source>
</evidence>
<sequence length="286" mass="32759">MSRKPNQTKVDIAPLLNIMQKLREPDSGCPWDLAQDFQSIVPFTLEEAYEVADVIERQAWAELPDELGDLLFQVVFYSQLAAEQNQFDFTTVIERICAKLVRRHPHVFDESYSSSLSASASDSDNAFVTATQIKQSWETIKAQERAAKQQLSLLDDIPHALPALTRSVKIQKRVAKVGFDWPELKPVVDKIYEEVDEVLAEVNLLATDPKKYQPKIADEMGDLLFAVVNLARYVNVDPEQALRQANIKFERRFRGVENCVQQSGKSFEEHSLEQLDQYWDSVKRQE</sequence>
<dbReference type="NCBIfam" id="NF007113">
    <property type="entry name" value="PRK09562.1"/>
    <property type="match status" value="1"/>
</dbReference>
<dbReference type="GO" id="GO:0046061">
    <property type="term" value="P:dATP catabolic process"/>
    <property type="evidence" value="ECO:0007669"/>
    <property type="project" value="TreeGrafter"/>
</dbReference>
<dbReference type="InterPro" id="IPR004518">
    <property type="entry name" value="MazG-like_dom"/>
</dbReference>
<dbReference type="GO" id="GO:0046076">
    <property type="term" value="P:dTTP catabolic process"/>
    <property type="evidence" value="ECO:0007669"/>
    <property type="project" value="TreeGrafter"/>
</dbReference>
<dbReference type="InterPro" id="IPR048011">
    <property type="entry name" value="NTP-PPase_MazG-like_C"/>
</dbReference>
<dbReference type="EC" id="3.6.1.8" evidence="3"/>
<name>A0A6G9QIX2_9GAMM</name>
<dbReference type="PANTHER" id="PTHR30522:SF0">
    <property type="entry name" value="NUCLEOSIDE TRIPHOSPHATE PYROPHOSPHOHYDROLASE"/>
    <property type="match status" value="1"/>
</dbReference>
<dbReference type="SUPFAM" id="SSF101386">
    <property type="entry name" value="all-alpha NTP pyrophosphatases"/>
    <property type="match status" value="2"/>
</dbReference>
<reference evidence="6 7" key="1">
    <citation type="submission" date="2020-03" db="EMBL/GenBank/DDBJ databases">
        <title>Complete genome sequence of Shewanella sp.</title>
        <authorList>
            <person name="Kim Y.-S."/>
            <person name="Kim S.-J."/>
            <person name="Jung H.-K."/>
            <person name="Kim K.-H."/>
        </authorList>
    </citation>
    <scope>NUCLEOTIDE SEQUENCE [LARGE SCALE GENOMIC DNA]</scope>
    <source>
        <strain evidence="6 7">PN3F2</strain>
    </source>
</reference>
<dbReference type="NCBIfam" id="TIGR00444">
    <property type="entry name" value="mazG"/>
    <property type="match status" value="1"/>
</dbReference>
<dbReference type="FunFam" id="1.10.287.1080:FF:000001">
    <property type="entry name" value="Nucleoside triphosphate pyrophosphohydrolase"/>
    <property type="match status" value="1"/>
</dbReference>
<dbReference type="InterPro" id="IPR048015">
    <property type="entry name" value="NTP-PPase_MazG-like_N"/>
</dbReference>